<evidence type="ECO:0000256" key="7">
    <source>
        <dbReference type="ARBA" id="ARBA00023316"/>
    </source>
</evidence>
<gene>
    <name evidence="8" type="ORF">Tco_1043305</name>
</gene>
<dbReference type="Proteomes" id="UP001151760">
    <property type="component" value="Unassembled WGS sequence"/>
</dbReference>
<evidence type="ECO:0000256" key="5">
    <source>
        <dbReference type="ARBA" id="ARBA00022989"/>
    </source>
</evidence>
<keyword evidence="5" id="KW-1133">Transmembrane helix</keyword>
<accession>A0ABQ5GLN0</accession>
<evidence type="ECO:0000256" key="2">
    <source>
        <dbReference type="ARBA" id="ARBA00022676"/>
    </source>
</evidence>
<keyword evidence="2" id="KW-0328">Glycosyltransferase</keyword>
<keyword evidence="9" id="KW-1185">Reference proteome</keyword>
<evidence type="ECO:0000313" key="9">
    <source>
        <dbReference type="Proteomes" id="UP001151760"/>
    </source>
</evidence>
<dbReference type="EMBL" id="BQNB010018637">
    <property type="protein sequence ID" value="GJT76580.1"/>
    <property type="molecule type" value="Genomic_DNA"/>
</dbReference>
<evidence type="ECO:0000256" key="6">
    <source>
        <dbReference type="ARBA" id="ARBA00023136"/>
    </source>
</evidence>
<dbReference type="SUPFAM" id="SSF50989">
    <property type="entry name" value="Clathrin heavy-chain terminal domain"/>
    <property type="match status" value="1"/>
</dbReference>
<reference evidence="8" key="2">
    <citation type="submission" date="2022-01" db="EMBL/GenBank/DDBJ databases">
        <authorList>
            <person name="Yamashiro T."/>
            <person name="Shiraishi A."/>
            <person name="Satake H."/>
            <person name="Nakayama K."/>
        </authorList>
    </citation>
    <scope>NUCLEOTIDE SEQUENCE</scope>
</reference>
<name>A0ABQ5GLN0_9ASTR</name>
<keyword evidence="3" id="KW-0808">Transferase</keyword>
<dbReference type="InterPro" id="IPR016025">
    <property type="entry name" value="Clathrin_H-chain_N"/>
</dbReference>
<dbReference type="Pfam" id="PF03552">
    <property type="entry name" value="Cellulose_synt"/>
    <property type="match status" value="1"/>
</dbReference>
<protein>
    <submittedName>
        <fullName evidence="8">Clathrin heavy chain 1-like protein</fullName>
    </submittedName>
</protein>
<dbReference type="Gene3D" id="2.130.10.110">
    <property type="entry name" value="Clathrin heavy-chain terminal domain"/>
    <property type="match status" value="1"/>
</dbReference>
<evidence type="ECO:0000256" key="3">
    <source>
        <dbReference type="ARBA" id="ARBA00022679"/>
    </source>
</evidence>
<dbReference type="InterPro" id="IPR005150">
    <property type="entry name" value="Cellulose_synth"/>
</dbReference>
<evidence type="ECO:0000313" key="8">
    <source>
        <dbReference type="EMBL" id="GJT76580.1"/>
    </source>
</evidence>
<reference evidence="8" key="1">
    <citation type="journal article" date="2022" name="Int. J. Mol. Sci.">
        <title>Draft Genome of Tanacetum Coccineum: Genomic Comparison of Closely Related Tanacetum-Family Plants.</title>
        <authorList>
            <person name="Yamashiro T."/>
            <person name="Shiraishi A."/>
            <person name="Nakayama K."/>
            <person name="Satake H."/>
        </authorList>
    </citation>
    <scope>NUCLEOTIDE SEQUENCE</scope>
</reference>
<organism evidence="8 9">
    <name type="scientific">Tanacetum coccineum</name>
    <dbReference type="NCBI Taxonomy" id="301880"/>
    <lineage>
        <taxon>Eukaryota</taxon>
        <taxon>Viridiplantae</taxon>
        <taxon>Streptophyta</taxon>
        <taxon>Embryophyta</taxon>
        <taxon>Tracheophyta</taxon>
        <taxon>Spermatophyta</taxon>
        <taxon>Magnoliopsida</taxon>
        <taxon>eudicotyledons</taxon>
        <taxon>Gunneridae</taxon>
        <taxon>Pentapetalae</taxon>
        <taxon>asterids</taxon>
        <taxon>campanulids</taxon>
        <taxon>Asterales</taxon>
        <taxon>Asteraceae</taxon>
        <taxon>Asteroideae</taxon>
        <taxon>Anthemideae</taxon>
        <taxon>Anthemidinae</taxon>
        <taxon>Tanacetum</taxon>
    </lineage>
</organism>
<comment type="caution">
    <text evidence="8">The sequence shown here is derived from an EMBL/GenBank/DDBJ whole genome shotgun (WGS) entry which is preliminary data.</text>
</comment>
<comment type="subcellular location">
    <subcellularLocation>
        <location evidence="1">Endomembrane system</location>
    </subcellularLocation>
</comment>
<proteinExistence type="predicted"/>
<sequence>MTQEESVKSIKQLEIEDRRSVSVGFLIRLLSMAKILEASPKVVHVPPGATSVSLLKEAIHVISYGYEDKSEWVKEVGWIYGSVTEDILTGLRCIVTVGDQCTDGDDVEALEVEVFEDNEILVLEFGQTLPFGLGLLDSEPTKMFDRTANLANNQIINYRCDPSEKWLVLIGNAPASPEVH</sequence>
<keyword evidence="7" id="KW-0961">Cell wall biogenesis/degradation</keyword>
<keyword evidence="6" id="KW-0472">Membrane</keyword>
<keyword evidence="4" id="KW-0812">Transmembrane</keyword>
<evidence type="ECO:0000256" key="1">
    <source>
        <dbReference type="ARBA" id="ARBA00004308"/>
    </source>
</evidence>
<evidence type="ECO:0000256" key="4">
    <source>
        <dbReference type="ARBA" id="ARBA00022692"/>
    </source>
</evidence>
<dbReference type="PANTHER" id="PTHR13301">
    <property type="entry name" value="X-BOX TRANSCRIPTION FACTOR-RELATED"/>
    <property type="match status" value="1"/>
</dbReference>